<gene>
    <name evidence="2" type="ORF">SteCoe_32066</name>
</gene>
<dbReference type="AlphaFoldDB" id="A0A1R2AZY5"/>
<dbReference type="Proteomes" id="UP000187209">
    <property type="component" value="Unassembled WGS sequence"/>
</dbReference>
<keyword evidence="3" id="KW-1185">Reference proteome</keyword>
<sequence length="546" mass="64261">MNKNFSCFHNWSLEKQYAAAEYYLKSCNPQIINESQKSQLNALHMQISYGPYKEGLLLPEIQNCSQNEKAKRFNAWKNLKKQSRISSMKNFLELMHSLLPNWHKSDKISIYFELSCEPKTIEPQYFQSTPTAKNIILNKTERSIEDISKHKPLHRRLANSVSNPLYTPTNYKAFVKNAELITKMKNVRESFKKLTQKKIHNAIYTKNNFEIPENEVYEDHVPIVMRDLFDNLENQCKSKKTQMPMFYKNTLSYSQQTPKKPEYLEEITVRVKDMLLALEDEANEVYEAENNALTEAIKCYNTDIVENILRPKLNMLSTIIKEVEDVFYKEFNEKAKDVCQIHKEFSEAIDMVFTYMQLLDKNRMEILQQKIIADNNVKMLEKGFLAVKELYDPKNTQFQLYGHLKLTKDKYKKNLIECKDFLPQEDVDIMNDLQDIIRKLEDNMHKLNVEVKLKNVEIGKYQKLIKEIQQKSYKDNIDLSNQCNKLKESLGILRGSADISLGETYRTENDVLKKENDELKVENDSLVNEILMLKTPRNSEVYFNGF</sequence>
<dbReference type="InterPro" id="IPR035984">
    <property type="entry name" value="Acyl-CoA-binding_sf"/>
</dbReference>
<dbReference type="OrthoDB" id="10617385at2759"/>
<organism evidence="2 3">
    <name type="scientific">Stentor coeruleus</name>
    <dbReference type="NCBI Taxonomy" id="5963"/>
    <lineage>
        <taxon>Eukaryota</taxon>
        <taxon>Sar</taxon>
        <taxon>Alveolata</taxon>
        <taxon>Ciliophora</taxon>
        <taxon>Postciliodesmatophora</taxon>
        <taxon>Heterotrichea</taxon>
        <taxon>Heterotrichida</taxon>
        <taxon>Stentoridae</taxon>
        <taxon>Stentor</taxon>
    </lineage>
</organism>
<evidence type="ECO:0008006" key="4">
    <source>
        <dbReference type="Google" id="ProtNLM"/>
    </source>
</evidence>
<dbReference type="GO" id="GO:0000062">
    <property type="term" value="F:fatty-acyl-CoA binding"/>
    <property type="evidence" value="ECO:0007669"/>
    <property type="project" value="InterPro"/>
</dbReference>
<accession>A0A1R2AZY5</accession>
<keyword evidence="1" id="KW-0175">Coiled coil</keyword>
<protein>
    <recommendedName>
        <fullName evidence="4">ACB domain-containing protein</fullName>
    </recommendedName>
</protein>
<evidence type="ECO:0000313" key="2">
    <source>
        <dbReference type="EMBL" id="OMJ70047.1"/>
    </source>
</evidence>
<dbReference type="Gene3D" id="1.20.80.10">
    <property type="match status" value="1"/>
</dbReference>
<evidence type="ECO:0000256" key="1">
    <source>
        <dbReference type="SAM" id="Coils"/>
    </source>
</evidence>
<dbReference type="SUPFAM" id="SSF47027">
    <property type="entry name" value="Acyl-CoA binding protein"/>
    <property type="match status" value="1"/>
</dbReference>
<comment type="caution">
    <text evidence="2">The sequence shown here is derived from an EMBL/GenBank/DDBJ whole genome shotgun (WGS) entry which is preliminary data.</text>
</comment>
<evidence type="ECO:0000313" key="3">
    <source>
        <dbReference type="Proteomes" id="UP000187209"/>
    </source>
</evidence>
<feature type="coiled-coil region" evidence="1">
    <location>
        <begin position="430"/>
        <end position="457"/>
    </location>
</feature>
<feature type="coiled-coil region" evidence="1">
    <location>
        <begin position="502"/>
        <end position="529"/>
    </location>
</feature>
<proteinExistence type="predicted"/>
<dbReference type="InterPro" id="IPR014352">
    <property type="entry name" value="FERM/acyl-CoA-bd_prot_sf"/>
</dbReference>
<reference evidence="2 3" key="1">
    <citation type="submission" date="2016-11" db="EMBL/GenBank/DDBJ databases">
        <title>The macronuclear genome of Stentor coeruleus: a giant cell with tiny introns.</title>
        <authorList>
            <person name="Slabodnick M."/>
            <person name="Ruby J.G."/>
            <person name="Reiff S.B."/>
            <person name="Swart E.C."/>
            <person name="Gosai S."/>
            <person name="Prabakaran S."/>
            <person name="Witkowska E."/>
            <person name="Larue G.E."/>
            <person name="Fisher S."/>
            <person name="Freeman R.M."/>
            <person name="Gunawardena J."/>
            <person name="Chu W."/>
            <person name="Stover N.A."/>
            <person name="Gregory B.D."/>
            <person name="Nowacki M."/>
            <person name="Derisi J."/>
            <person name="Roy S.W."/>
            <person name="Marshall W.F."/>
            <person name="Sood P."/>
        </authorList>
    </citation>
    <scope>NUCLEOTIDE SEQUENCE [LARGE SCALE GENOMIC DNA]</scope>
    <source>
        <strain evidence="2">WM001</strain>
    </source>
</reference>
<name>A0A1R2AZY5_9CILI</name>
<dbReference type="EMBL" id="MPUH01001130">
    <property type="protein sequence ID" value="OMJ70047.1"/>
    <property type="molecule type" value="Genomic_DNA"/>
</dbReference>